<dbReference type="AlphaFoldDB" id="A0A922E4Z4"/>
<dbReference type="EMBL" id="CM031833">
    <property type="protein sequence ID" value="KAG6695906.1"/>
    <property type="molecule type" value="Genomic_DNA"/>
</dbReference>
<dbReference type="Proteomes" id="UP000811246">
    <property type="component" value="Chromosome 9"/>
</dbReference>
<feature type="region of interest" description="Disordered" evidence="1">
    <location>
        <begin position="1"/>
        <end position="24"/>
    </location>
</feature>
<evidence type="ECO:0000313" key="2">
    <source>
        <dbReference type="EMBL" id="KAG6695906.1"/>
    </source>
</evidence>
<accession>A0A922E4Z4</accession>
<reference evidence="2" key="1">
    <citation type="submission" date="2021-01" db="EMBL/GenBank/DDBJ databases">
        <authorList>
            <person name="Lovell J.T."/>
            <person name="Bentley N."/>
            <person name="Bhattarai G."/>
            <person name="Jenkins J.W."/>
            <person name="Sreedasyam A."/>
            <person name="Alarcon Y."/>
            <person name="Bock C."/>
            <person name="Boston L."/>
            <person name="Carlson J."/>
            <person name="Cervantes K."/>
            <person name="Clermont K."/>
            <person name="Krom N."/>
            <person name="Kubenka K."/>
            <person name="Mamidi S."/>
            <person name="Mattison C."/>
            <person name="Monteros M."/>
            <person name="Pisani C."/>
            <person name="Plott C."/>
            <person name="Rajasekar S."/>
            <person name="Rhein H.S."/>
            <person name="Rohla C."/>
            <person name="Song M."/>
            <person name="Hilaire R.S."/>
            <person name="Shu S."/>
            <person name="Wells L."/>
            <person name="Wang X."/>
            <person name="Webber J."/>
            <person name="Heerema R.J."/>
            <person name="Klein P."/>
            <person name="Conner P."/>
            <person name="Grauke L."/>
            <person name="Grimwood J."/>
            <person name="Schmutz J."/>
            <person name="Randall J.J."/>
        </authorList>
    </citation>
    <scope>NUCLEOTIDE SEQUENCE</scope>
    <source>
        <tissue evidence="2">Leaf</tissue>
    </source>
</reference>
<evidence type="ECO:0000313" key="3">
    <source>
        <dbReference type="Proteomes" id="UP000811246"/>
    </source>
</evidence>
<name>A0A922E4Z4_CARIL</name>
<proteinExistence type="predicted"/>
<gene>
    <name evidence="2" type="ORF">I3842_09G120400</name>
</gene>
<organism evidence="2 3">
    <name type="scientific">Carya illinoinensis</name>
    <name type="common">Pecan</name>
    <dbReference type="NCBI Taxonomy" id="32201"/>
    <lineage>
        <taxon>Eukaryota</taxon>
        <taxon>Viridiplantae</taxon>
        <taxon>Streptophyta</taxon>
        <taxon>Embryophyta</taxon>
        <taxon>Tracheophyta</taxon>
        <taxon>Spermatophyta</taxon>
        <taxon>Magnoliopsida</taxon>
        <taxon>eudicotyledons</taxon>
        <taxon>Gunneridae</taxon>
        <taxon>Pentapetalae</taxon>
        <taxon>rosids</taxon>
        <taxon>fabids</taxon>
        <taxon>Fagales</taxon>
        <taxon>Juglandaceae</taxon>
        <taxon>Carya</taxon>
    </lineage>
</organism>
<evidence type="ECO:0008006" key="4">
    <source>
        <dbReference type="Google" id="ProtNLM"/>
    </source>
</evidence>
<evidence type="ECO:0000256" key="1">
    <source>
        <dbReference type="SAM" id="MobiDB-lite"/>
    </source>
</evidence>
<sequence>MRQAGALLVDEDVDETPSSSSCSSRRASTFLNVVALGNVGVGKSAVLNSLIGYPVLGAAEIVLARMIRFGSHSIFN</sequence>
<comment type="caution">
    <text evidence="2">The sequence shown here is derived from an EMBL/GenBank/DDBJ whole genome shotgun (WGS) entry which is preliminary data.</text>
</comment>
<protein>
    <recommendedName>
        <fullName evidence="4">G domain-containing protein</fullName>
    </recommendedName>
</protein>